<proteinExistence type="predicted"/>
<sequence length="128" mass="14062">MSKLACTCGHIIRDQADSLPHKASLIKDQQEEDFIQNLAQEINSLLTAAEAGNLEAILDERYGKIPRQPKAAEACYNIIGSALLSNSISAYECQSCGKLWIQKEVNSFKPFNSESRVYEAVLSIAPST</sequence>
<reference evidence="2" key="1">
    <citation type="journal article" date="2019" name="Int. J. Syst. Evol. Microbiol.">
        <title>The Global Catalogue of Microorganisms (GCM) 10K type strain sequencing project: providing services to taxonomists for standard genome sequencing and annotation.</title>
        <authorList>
            <consortium name="The Broad Institute Genomics Platform"/>
            <consortium name="The Broad Institute Genome Sequencing Center for Infectious Disease"/>
            <person name="Wu L."/>
            <person name="Ma J."/>
        </authorList>
    </citation>
    <scope>NUCLEOTIDE SEQUENCE [LARGE SCALE GENOMIC DNA]</scope>
    <source>
        <strain evidence="2">JCM 13501</strain>
    </source>
</reference>
<dbReference type="EMBL" id="BMNW01000007">
    <property type="protein sequence ID" value="GGM19735.1"/>
    <property type="molecule type" value="Genomic_DNA"/>
</dbReference>
<evidence type="ECO:0000313" key="2">
    <source>
        <dbReference type="Proteomes" id="UP000616499"/>
    </source>
</evidence>
<dbReference type="Proteomes" id="UP000616499">
    <property type="component" value="Unassembled WGS sequence"/>
</dbReference>
<gene>
    <name evidence="1" type="ORF">GCM10009425_33260</name>
</gene>
<evidence type="ECO:0000313" key="1">
    <source>
        <dbReference type="EMBL" id="GGM19735.1"/>
    </source>
</evidence>
<dbReference type="RefSeq" id="WP_188867241.1">
    <property type="nucleotide sequence ID" value="NZ_BMNW01000007.1"/>
</dbReference>
<protein>
    <submittedName>
        <fullName evidence="1">Uncharacterized protein</fullName>
    </submittedName>
</protein>
<name>A0ABQ2H0A5_9PSED</name>
<accession>A0ABQ2H0A5</accession>
<keyword evidence="2" id="KW-1185">Reference proteome</keyword>
<organism evidence="1 2">
    <name type="scientific">Pseudomonas asuensis</name>
    <dbReference type="NCBI Taxonomy" id="1825787"/>
    <lineage>
        <taxon>Bacteria</taxon>
        <taxon>Pseudomonadati</taxon>
        <taxon>Pseudomonadota</taxon>
        <taxon>Gammaproteobacteria</taxon>
        <taxon>Pseudomonadales</taxon>
        <taxon>Pseudomonadaceae</taxon>
        <taxon>Pseudomonas</taxon>
    </lineage>
</organism>
<comment type="caution">
    <text evidence="1">The sequence shown here is derived from an EMBL/GenBank/DDBJ whole genome shotgun (WGS) entry which is preliminary data.</text>
</comment>